<accession>A0A0C3EZQ2</accession>
<feature type="compositionally biased region" description="Low complexity" evidence="1">
    <location>
        <begin position="19"/>
        <end position="28"/>
    </location>
</feature>
<dbReference type="EMBL" id="KN833090">
    <property type="protein sequence ID" value="KIM73186.1"/>
    <property type="molecule type" value="Genomic_DNA"/>
</dbReference>
<gene>
    <name evidence="2" type="ORF">PILCRDRAFT_15433</name>
</gene>
<dbReference type="AlphaFoldDB" id="A0A0C3EZQ2"/>
<dbReference type="InParanoid" id="A0A0C3EZQ2"/>
<dbReference type="Proteomes" id="UP000054166">
    <property type="component" value="Unassembled WGS sequence"/>
</dbReference>
<feature type="compositionally biased region" description="Basic and acidic residues" evidence="1">
    <location>
        <begin position="70"/>
        <end position="99"/>
    </location>
</feature>
<reference evidence="3" key="2">
    <citation type="submission" date="2015-01" db="EMBL/GenBank/DDBJ databases">
        <title>Evolutionary Origins and Diversification of the Mycorrhizal Mutualists.</title>
        <authorList>
            <consortium name="DOE Joint Genome Institute"/>
            <consortium name="Mycorrhizal Genomics Consortium"/>
            <person name="Kohler A."/>
            <person name="Kuo A."/>
            <person name="Nagy L.G."/>
            <person name="Floudas D."/>
            <person name="Copeland A."/>
            <person name="Barry K.W."/>
            <person name="Cichocki N."/>
            <person name="Veneault-Fourrey C."/>
            <person name="LaButti K."/>
            <person name="Lindquist E.A."/>
            <person name="Lipzen A."/>
            <person name="Lundell T."/>
            <person name="Morin E."/>
            <person name="Murat C."/>
            <person name="Riley R."/>
            <person name="Ohm R."/>
            <person name="Sun H."/>
            <person name="Tunlid A."/>
            <person name="Henrissat B."/>
            <person name="Grigoriev I.V."/>
            <person name="Hibbett D.S."/>
            <person name="Martin F."/>
        </authorList>
    </citation>
    <scope>NUCLEOTIDE SEQUENCE [LARGE SCALE GENOMIC DNA]</scope>
    <source>
        <strain evidence="3">F 1598</strain>
    </source>
</reference>
<feature type="region of interest" description="Disordered" evidence="1">
    <location>
        <begin position="1"/>
        <end position="125"/>
    </location>
</feature>
<organism evidence="2 3">
    <name type="scientific">Piloderma croceum (strain F 1598)</name>
    <dbReference type="NCBI Taxonomy" id="765440"/>
    <lineage>
        <taxon>Eukaryota</taxon>
        <taxon>Fungi</taxon>
        <taxon>Dikarya</taxon>
        <taxon>Basidiomycota</taxon>
        <taxon>Agaricomycotina</taxon>
        <taxon>Agaricomycetes</taxon>
        <taxon>Agaricomycetidae</taxon>
        <taxon>Atheliales</taxon>
        <taxon>Atheliaceae</taxon>
        <taxon>Piloderma</taxon>
    </lineage>
</organism>
<protein>
    <submittedName>
        <fullName evidence="2">Uncharacterized protein</fullName>
    </submittedName>
</protein>
<keyword evidence="3" id="KW-1185">Reference proteome</keyword>
<name>A0A0C3EZQ2_PILCF</name>
<evidence type="ECO:0000313" key="2">
    <source>
        <dbReference type="EMBL" id="KIM73186.1"/>
    </source>
</evidence>
<evidence type="ECO:0000313" key="3">
    <source>
        <dbReference type="Proteomes" id="UP000054166"/>
    </source>
</evidence>
<sequence>MAAGGKDVIILSSSPPLSTAPRTPTVPRAPDPSHEGFRQLTSEDNDLHIAVPKHKRVKAATSSQKVVAAKSERKVKEVSEKGKGKEAVGKGGEGEREASSVESEEDEELKPKPAYRCASAPQESLPESQKKVVISVGKHAAQLPTAPVLPIAGSNPVPVGSTTDSETTAVPAVLVGAAPSLAPVAPPTHPVPHTAVTPPVPTPVSARLASDDHYLQREPHPPPHGYAVDKHIHHFYHRPLVRAMDNHYGMQPPTLYRDQGQDFRETEAMDFGETTMAIHHAHMSTPGGQPSYAALPPTAYNQYLRHDPHQQLGVAAAPPRGPTANAMAPSSIRSSSQVRVKGRTTDGCILGCFLVLVGSALPSSLLASVWHISVRFLE</sequence>
<dbReference type="HOGENOM" id="CLU_731806_0_0_1"/>
<proteinExistence type="predicted"/>
<reference evidence="2 3" key="1">
    <citation type="submission" date="2014-04" db="EMBL/GenBank/DDBJ databases">
        <authorList>
            <consortium name="DOE Joint Genome Institute"/>
            <person name="Kuo A."/>
            <person name="Tarkka M."/>
            <person name="Buscot F."/>
            <person name="Kohler A."/>
            <person name="Nagy L.G."/>
            <person name="Floudas D."/>
            <person name="Copeland A."/>
            <person name="Barry K.W."/>
            <person name="Cichocki N."/>
            <person name="Veneault-Fourrey C."/>
            <person name="LaButti K."/>
            <person name="Lindquist E.A."/>
            <person name="Lipzen A."/>
            <person name="Lundell T."/>
            <person name="Morin E."/>
            <person name="Murat C."/>
            <person name="Sun H."/>
            <person name="Tunlid A."/>
            <person name="Henrissat B."/>
            <person name="Grigoriev I.V."/>
            <person name="Hibbett D.S."/>
            <person name="Martin F."/>
            <person name="Nordberg H.P."/>
            <person name="Cantor M.N."/>
            <person name="Hua S.X."/>
        </authorList>
    </citation>
    <scope>NUCLEOTIDE SEQUENCE [LARGE SCALE GENOMIC DNA]</scope>
    <source>
        <strain evidence="2 3">F 1598</strain>
    </source>
</reference>
<evidence type="ECO:0000256" key="1">
    <source>
        <dbReference type="SAM" id="MobiDB-lite"/>
    </source>
</evidence>